<dbReference type="Proteomes" id="UP001549047">
    <property type="component" value="Unassembled WGS sequence"/>
</dbReference>
<gene>
    <name evidence="9" type="ORF">ABID16_003634</name>
</gene>
<accession>A0ABV2J5N8</accession>
<protein>
    <recommendedName>
        <fullName evidence="3">Lectin-like protein BA14k</fullName>
    </recommendedName>
</protein>
<dbReference type="EMBL" id="JBEPMB010000007">
    <property type="protein sequence ID" value="MET3615290.1"/>
    <property type="molecule type" value="Genomic_DNA"/>
</dbReference>
<proteinExistence type="inferred from homology"/>
<keyword evidence="7" id="KW-0472">Membrane</keyword>
<comment type="function">
    <text evidence="6">Has immunoglobulin-binding and hemagglutination properties, and can bind to mannose. Essential for virulence. May be involved in LPS biosynthesis or polysaccharide transport.</text>
</comment>
<evidence type="ECO:0000256" key="2">
    <source>
        <dbReference type="ARBA" id="ARBA00010270"/>
    </source>
</evidence>
<comment type="similarity">
    <text evidence="2">Belongs to the BA14k family.</text>
</comment>
<feature type="chain" id="PRO_5045964401" description="Lectin-like protein BA14k" evidence="8">
    <location>
        <begin position="24"/>
        <end position="133"/>
    </location>
</feature>
<keyword evidence="7" id="KW-0812">Transmembrane</keyword>
<evidence type="ECO:0000256" key="4">
    <source>
        <dbReference type="ARBA" id="ARBA00022475"/>
    </source>
</evidence>
<sequence length="133" mass="14527">MRTFLKVVAVSSALLVAAQAVPAAARDHGNNDDMLAVGIAGLAAGVIAGAIVSGSQDNGPREVQTYDDAPHYRERPAYYNNGGDYGYRPASYQRVRPWSAAWYQACEDRYDSFDPQTGTYVDGYGNEHFCKIR</sequence>
<keyword evidence="5" id="KW-0430">Lectin</keyword>
<keyword evidence="7" id="KW-1133">Transmembrane helix</keyword>
<evidence type="ECO:0000256" key="5">
    <source>
        <dbReference type="ARBA" id="ARBA00022734"/>
    </source>
</evidence>
<organism evidence="9 10">
    <name type="scientific">Rhizobium aquaticum</name>
    <dbReference type="NCBI Taxonomy" id="1549636"/>
    <lineage>
        <taxon>Bacteria</taxon>
        <taxon>Pseudomonadati</taxon>
        <taxon>Pseudomonadota</taxon>
        <taxon>Alphaproteobacteria</taxon>
        <taxon>Hyphomicrobiales</taxon>
        <taxon>Rhizobiaceae</taxon>
        <taxon>Rhizobium/Agrobacterium group</taxon>
        <taxon>Rhizobium</taxon>
    </lineage>
</organism>
<reference evidence="9 10" key="1">
    <citation type="submission" date="2024-06" db="EMBL/GenBank/DDBJ databases">
        <title>Genomic Encyclopedia of Type Strains, Phase IV (KMG-IV): sequencing the most valuable type-strain genomes for metagenomic binning, comparative biology and taxonomic classification.</title>
        <authorList>
            <person name="Goeker M."/>
        </authorList>
    </citation>
    <scope>NUCLEOTIDE SEQUENCE [LARGE SCALE GENOMIC DNA]</scope>
    <source>
        <strain evidence="9 10">DSM 29780</strain>
    </source>
</reference>
<feature type="signal peptide" evidence="8">
    <location>
        <begin position="1"/>
        <end position="23"/>
    </location>
</feature>
<keyword evidence="8" id="KW-0732">Signal</keyword>
<evidence type="ECO:0000256" key="6">
    <source>
        <dbReference type="ARBA" id="ARBA00025321"/>
    </source>
</evidence>
<keyword evidence="10" id="KW-1185">Reference proteome</keyword>
<feature type="transmembrane region" description="Helical" evidence="7">
    <location>
        <begin position="35"/>
        <end position="52"/>
    </location>
</feature>
<evidence type="ECO:0000313" key="10">
    <source>
        <dbReference type="Proteomes" id="UP001549047"/>
    </source>
</evidence>
<name>A0ABV2J5N8_9HYPH</name>
<evidence type="ECO:0000256" key="1">
    <source>
        <dbReference type="ARBA" id="ARBA00004167"/>
    </source>
</evidence>
<dbReference type="InterPro" id="IPR012413">
    <property type="entry name" value="BA14K"/>
</dbReference>
<keyword evidence="4" id="KW-1003">Cell membrane</keyword>
<evidence type="ECO:0000256" key="3">
    <source>
        <dbReference type="ARBA" id="ARBA00020552"/>
    </source>
</evidence>
<dbReference type="Pfam" id="PF07886">
    <property type="entry name" value="BA14K"/>
    <property type="match status" value="1"/>
</dbReference>
<comment type="caution">
    <text evidence="9">The sequence shown here is derived from an EMBL/GenBank/DDBJ whole genome shotgun (WGS) entry which is preliminary data.</text>
</comment>
<dbReference type="RefSeq" id="WP_354557775.1">
    <property type="nucleotide sequence ID" value="NZ_JBEPMB010000007.1"/>
</dbReference>
<evidence type="ECO:0000256" key="8">
    <source>
        <dbReference type="SAM" id="SignalP"/>
    </source>
</evidence>
<evidence type="ECO:0000313" key="9">
    <source>
        <dbReference type="EMBL" id="MET3615290.1"/>
    </source>
</evidence>
<comment type="subcellular location">
    <subcellularLocation>
        <location evidence="1">Membrane</location>
        <topology evidence="1">Single-pass membrane protein</topology>
    </subcellularLocation>
</comment>
<evidence type="ECO:0000256" key="7">
    <source>
        <dbReference type="SAM" id="Phobius"/>
    </source>
</evidence>